<keyword evidence="4 6" id="KW-0808">Transferase</keyword>
<feature type="binding site" evidence="6">
    <location>
        <position position="132"/>
    </location>
    <ligand>
        <name>orotate</name>
        <dbReference type="ChEBI" id="CHEBI:30839"/>
    </ligand>
</feature>
<keyword evidence="3 6" id="KW-0328">Glycosyltransferase</keyword>
<dbReference type="NCBIfam" id="TIGR00336">
    <property type="entry name" value="pyrE"/>
    <property type="match status" value="1"/>
</dbReference>
<comment type="caution">
    <text evidence="8">The sequence shown here is derived from an EMBL/GenBank/DDBJ whole genome shotgun (WGS) entry which is preliminary data.</text>
</comment>
<sequence length="223" mass="24747">MSLWLGKFMDSEQKIAQILLKKKAVTLNADEPYTYVSGVRSPIYCDNRRLTFFPVERKNVCQAFIEQVRPFNPDVIAGTASSAISWAAWVAATLEKSMVYIRKAAKSYGKQQLIEGGDIQGKTVVVIEDLVSTGGSSLNAVNACRDAGANVLAMVAIFTYEFEGVEQKFREADCDVRFLTTFRALTQVAAEENVIEPEQLVLVRSWNADPKNWGPMHGFPNAI</sequence>
<feature type="domain" description="Phosphoribosyltransferase" evidence="7">
    <location>
        <begin position="69"/>
        <end position="163"/>
    </location>
</feature>
<gene>
    <name evidence="6 8" type="primary">pyrE</name>
    <name evidence="8" type="ORF">CSA56_03490</name>
</gene>
<evidence type="ECO:0000256" key="1">
    <source>
        <dbReference type="ARBA" id="ARBA00004889"/>
    </source>
</evidence>
<feature type="binding site" description="in other chain" evidence="6">
    <location>
        <position position="103"/>
    </location>
    <ligand>
        <name>5-phospho-alpha-D-ribose 1-diphosphate</name>
        <dbReference type="ChEBI" id="CHEBI:58017"/>
        <note>ligand shared between dimeric partners</note>
    </ligand>
</feature>
<protein>
    <recommendedName>
        <fullName evidence="2 6">Orotate phosphoribosyltransferase</fullName>
        <shortName evidence="6">OPRT</shortName>
        <shortName evidence="6">OPRTase</shortName>
        <ecNumber evidence="2 6">2.4.2.10</ecNumber>
    </recommendedName>
</protein>
<comment type="caution">
    <text evidence="6">Lacks conserved residue(s) required for the propagation of feature annotation.</text>
</comment>
<dbReference type="EMBL" id="PDSK01000038">
    <property type="protein sequence ID" value="PIE35628.1"/>
    <property type="molecule type" value="Genomic_DNA"/>
</dbReference>
<dbReference type="InterPro" id="IPR023031">
    <property type="entry name" value="OPRT"/>
</dbReference>
<dbReference type="InterPro" id="IPR029057">
    <property type="entry name" value="PRTase-like"/>
</dbReference>
<dbReference type="UniPathway" id="UPA00070">
    <property type="reaction ID" value="UER00119"/>
</dbReference>
<dbReference type="PANTHER" id="PTHR19278">
    <property type="entry name" value="OROTATE PHOSPHORIBOSYLTRANSFERASE"/>
    <property type="match status" value="1"/>
</dbReference>
<dbReference type="GO" id="GO:0044205">
    <property type="term" value="P:'de novo' UMP biosynthetic process"/>
    <property type="evidence" value="ECO:0007669"/>
    <property type="project" value="UniProtKB-UniRule"/>
</dbReference>
<dbReference type="Gene3D" id="3.40.50.2020">
    <property type="match status" value="1"/>
</dbReference>
<dbReference type="EC" id="2.4.2.10" evidence="2 6"/>
<dbReference type="GO" id="GO:0004588">
    <property type="term" value="F:orotate phosphoribosyltransferase activity"/>
    <property type="evidence" value="ECO:0007669"/>
    <property type="project" value="UniProtKB-UniRule"/>
</dbReference>
<evidence type="ECO:0000256" key="2">
    <source>
        <dbReference type="ARBA" id="ARBA00011971"/>
    </source>
</evidence>
<name>A0A2G6KIX3_9BACT</name>
<evidence type="ECO:0000256" key="6">
    <source>
        <dbReference type="HAMAP-Rule" id="MF_01208"/>
    </source>
</evidence>
<comment type="pathway">
    <text evidence="1 6">Pyrimidine metabolism; UMP biosynthesis via de novo pathway; UMP from orotate: step 1/2.</text>
</comment>
<comment type="catalytic activity">
    <reaction evidence="6">
        <text>orotidine 5'-phosphate + diphosphate = orotate + 5-phospho-alpha-D-ribose 1-diphosphate</text>
        <dbReference type="Rhea" id="RHEA:10380"/>
        <dbReference type="ChEBI" id="CHEBI:30839"/>
        <dbReference type="ChEBI" id="CHEBI:33019"/>
        <dbReference type="ChEBI" id="CHEBI:57538"/>
        <dbReference type="ChEBI" id="CHEBI:58017"/>
        <dbReference type="EC" id="2.4.2.10"/>
    </reaction>
</comment>
<dbReference type="HAMAP" id="MF_01208">
    <property type="entry name" value="PyrE"/>
    <property type="match status" value="1"/>
</dbReference>
<dbReference type="InterPro" id="IPR000836">
    <property type="entry name" value="PRTase_dom"/>
</dbReference>
<accession>A0A2G6KIX3</accession>
<feature type="binding site" description="in other chain" evidence="6">
    <location>
        <begin position="128"/>
        <end position="136"/>
    </location>
    <ligand>
        <name>5-phospho-alpha-D-ribose 1-diphosphate</name>
        <dbReference type="ChEBI" id="CHEBI:58017"/>
        <note>ligand shared between dimeric partners</note>
    </ligand>
</feature>
<evidence type="ECO:0000313" key="9">
    <source>
        <dbReference type="Proteomes" id="UP000230821"/>
    </source>
</evidence>
<comment type="subunit">
    <text evidence="6">Homodimer.</text>
</comment>
<dbReference type="PANTHER" id="PTHR19278:SF9">
    <property type="entry name" value="URIDINE 5'-MONOPHOSPHATE SYNTHASE"/>
    <property type="match status" value="1"/>
</dbReference>
<dbReference type="AlphaFoldDB" id="A0A2G6KIX3"/>
<comment type="function">
    <text evidence="6">Catalyzes the transfer of a ribosyl phosphate group from 5-phosphoribose 1-diphosphate to orotate, leading to the formation of orotidine monophosphate (OMP).</text>
</comment>
<proteinExistence type="inferred from homology"/>
<evidence type="ECO:0000256" key="4">
    <source>
        <dbReference type="ARBA" id="ARBA00022679"/>
    </source>
</evidence>
<evidence type="ECO:0000313" key="8">
    <source>
        <dbReference type="EMBL" id="PIE35628.1"/>
    </source>
</evidence>
<evidence type="ECO:0000256" key="3">
    <source>
        <dbReference type="ARBA" id="ARBA00022676"/>
    </source>
</evidence>
<reference evidence="8 9" key="1">
    <citation type="submission" date="2017-10" db="EMBL/GenBank/DDBJ databases">
        <title>Novel microbial diversity and functional potential in the marine mammal oral microbiome.</title>
        <authorList>
            <person name="Dudek N.K."/>
            <person name="Sun C.L."/>
            <person name="Burstein D."/>
            <person name="Kantor R.S."/>
            <person name="Aliaga Goltsman D.S."/>
            <person name="Bik E.M."/>
            <person name="Thomas B.C."/>
            <person name="Banfield J.F."/>
            <person name="Relman D.A."/>
        </authorList>
    </citation>
    <scope>NUCLEOTIDE SEQUENCE [LARGE SCALE GENOMIC DNA]</scope>
    <source>
        <strain evidence="8">DOLJORAL78_47_16</strain>
    </source>
</reference>
<comment type="cofactor">
    <cofactor evidence="6">
        <name>Mg(2+)</name>
        <dbReference type="ChEBI" id="CHEBI:18420"/>
    </cofactor>
</comment>
<dbReference type="SUPFAM" id="SSF53271">
    <property type="entry name" value="PRTase-like"/>
    <property type="match status" value="1"/>
</dbReference>
<evidence type="ECO:0000259" key="7">
    <source>
        <dbReference type="Pfam" id="PF00156"/>
    </source>
</evidence>
<dbReference type="Proteomes" id="UP000230821">
    <property type="component" value="Unassembled WGS sequence"/>
</dbReference>
<keyword evidence="6" id="KW-0460">Magnesium</keyword>
<evidence type="ECO:0000256" key="5">
    <source>
        <dbReference type="ARBA" id="ARBA00022975"/>
    </source>
</evidence>
<feature type="binding site" evidence="6">
    <location>
        <position position="106"/>
    </location>
    <ligand>
        <name>5-phospho-alpha-D-ribose 1-diphosphate</name>
        <dbReference type="ChEBI" id="CHEBI:58017"/>
        <note>ligand shared between dimeric partners</note>
    </ligand>
</feature>
<comment type="similarity">
    <text evidence="6">Belongs to the purine/pyrimidine phosphoribosyltransferase family. PyrE subfamily.</text>
</comment>
<keyword evidence="5 6" id="KW-0665">Pyrimidine biosynthesis</keyword>
<feature type="binding site" evidence="6">
    <location>
        <position position="102"/>
    </location>
    <ligand>
        <name>5-phospho-alpha-D-ribose 1-diphosphate</name>
        <dbReference type="ChEBI" id="CHEBI:58017"/>
        <note>ligand shared between dimeric partners</note>
    </ligand>
</feature>
<dbReference type="GO" id="GO:0000287">
    <property type="term" value="F:magnesium ion binding"/>
    <property type="evidence" value="ECO:0007669"/>
    <property type="project" value="UniProtKB-UniRule"/>
</dbReference>
<organism evidence="8 9">
    <name type="scientific">candidate division KSB3 bacterium</name>
    <dbReference type="NCBI Taxonomy" id="2044937"/>
    <lineage>
        <taxon>Bacteria</taxon>
        <taxon>candidate division KSB3</taxon>
    </lineage>
</organism>
<dbReference type="InterPro" id="IPR004467">
    <property type="entry name" value="Or_phspho_trans_dom"/>
</dbReference>
<dbReference type="CDD" id="cd06223">
    <property type="entry name" value="PRTases_typeI"/>
    <property type="match status" value="1"/>
</dbReference>
<dbReference type="GO" id="GO:0019856">
    <property type="term" value="P:pyrimidine nucleobase biosynthetic process"/>
    <property type="evidence" value="ECO:0007669"/>
    <property type="project" value="TreeGrafter"/>
</dbReference>
<dbReference type="Pfam" id="PF00156">
    <property type="entry name" value="Pribosyltran"/>
    <property type="match status" value="1"/>
</dbReference>